<protein>
    <submittedName>
        <fullName evidence="2">Uncharacterized protein</fullName>
    </submittedName>
</protein>
<keyword evidence="1" id="KW-1133">Transmembrane helix</keyword>
<feature type="transmembrane region" description="Helical" evidence="1">
    <location>
        <begin position="21"/>
        <end position="45"/>
    </location>
</feature>
<organism evidence="2">
    <name type="scientific">hydrothermal vent metagenome</name>
    <dbReference type="NCBI Taxonomy" id="652676"/>
    <lineage>
        <taxon>unclassified sequences</taxon>
        <taxon>metagenomes</taxon>
        <taxon>ecological metagenomes</taxon>
    </lineage>
</organism>
<accession>A0A3B1DVX1</accession>
<keyword evidence="1" id="KW-0472">Membrane</keyword>
<dbReference type="EMBL" id="UOGK01000366">
    <property type="protein sequence ID" value="VAX40278.1"/>
    <property type="molecule type" value="Genomic_DNA"/>
</dbReference>
<keyword evidence="1" id="KW-0812">Transmembrane</keyword>
<proteinExistence type="predicted"/>
<dbReference type="AlphaFoldDB" id="A0A3B1DVX1"/>
<reference evidence="2" key="1">
    <citation type="submission" date="2018-06" db="EMBL/GenBank/DDBJ databases">
        <authorList>
            <person name="Zhirakovskaya E."/>
        </authorList>
    </citation>
    <scope>NUCLEOTIDE SEQUENCE</scope>
</reference>
<evidence type="ECO:0000256" key="1">
    <source>
        <dbReference type="SAM" id="Phobius"/>
    </source>
</evidence>
<evidence type="ECO:0000313" key="2">
    <source>
        <dbReference type="EMBL" id="VAX40278.1"/>
    </source>
</evidence>
<gene>
    <name evidence="2" type="ORF">MNBD_PLANCTO03-880</name>
</gene>
<name>A0A3B1DVX1_9ZZZZ</name>
<sequence length="51" mass="5061">MTDQHSTNEPPLPGQGTGGCLGLLVGLSVLGAVSVALAGVGYLVAHLFGWV</sequence>